<protein>
    <recommendedName>
        <fullName evidence="4">Carbohydrate ABC transporter permease</fullName>
    </recommendedName>
</protein>
<sequence>MAESDAETGRFGSQAWRAGAGTGVGYLLVLAAMFLALFVVPYLLFSAL</sequence>
<dbReference type="EMBL" id="JBHSXH010000015">
    <property type="protein sequence ID" value="MFC6826290.1"/>
    <property type="molecule type" value="Genomic_DNA"/>
</dbReference>
<dbReference type="RefSeq" id="WP_379697665.1">
    <property type="nucleotide sequence ID" value="NZ_JBHSXH010000015.1"/>
</dbReference>
<dbReference type="AlphaFoldDB" id="A0ABD5U0Q6"/>
<organism evidence="2 3">
    <name type="scientific">Halopelagius fulvigenes</name>
    <dbReference type="NCBI Taxonomy" id="1198324"/>
    <lineage>
        <taxon>Archaea</taxon>
        <taxon>Methanobacteriati</taxon>
        <taxon>Methanobacteriota</taxon>
        <taxon>Stenosarchaea group</taxon>
        <taxon>Halobacteria</taxon>
        <taxon>Halobacteriales</taxon>
        <taxon>Haloferacaceae</taxon>
    </lineage>
</organism>
<keyword evidence="1" id="KW-1133">Transmembrane helix</keyword>
<evidence type="ECO:0000256" key="1">
    <source>
        <dbReference type="SAM" id="Phobius"/>
    </source>
</evidence>
<dbReference type="Proteomes" id="UP001596408">
    <property type="component" value="Unassembled WGS sequence"/>
</dbReference>
<proteinExistence type="predicted"/>
<keyword evidence="1" id="KW-0472">Membrane</keyword>
<keyword evidence="3" id="KW-1185">Reference proteome</keyword>
<accession>A0ABD5U0Q6</accession>
<evidence type="ECO:0000313" key="3">
    <source>
        <dbReference type="Proteomes" id="UP001596408"/>
    </source>
</evidence>
<reference evidence="2 3" key="1">
    <citation type="journal article" date="2019" name="Int. J. Syst. Evol. Microbiol.">
        <title>The Global Catalogue of Microorganisms (GCM) 10K type strain sequencing project: providing services to taxonomists for standard genome sequencing and annotation.</title>
        <authorList>
            <consortium name="The Broad Institute Genomics Platform"/>
            <consortium name="The Broad Institute Genome Sequencing Center for Infectious Disease"/>
            <person name="Wu L."/>
            <person name="Ma J."/>
        </authorList>
    </citation>
    <scope>NUCLEOTIDE SEQUENCE [LARGE SCALE GENOMIC DNA]</scope>
    <source>
        <strain evidence="2 3">YIM 94188</strain>
    </source>
</reference>
<name>A0ABD5U0Q6_9EURY</name>
<comment type="caution">
    <text evidence="2">The sequence shown here is derived from an EMBL/GenBank/DDBJ whole genome shotgun (WGS) entry which is preliminary data.</text>
</comment>
<evidence type="ECO:0008006" key="4">
    <source>
        <dbReference type="Google" id="ProtNLM"/>
    </source>
</evidence>
<evidence type="ECO:0000313" key="2">
    <source>
        <dbReference type="EMBL" id="MFC6826290.1"/>
    </source>
</evidence>
<gene>
    <name evidence="2" type="ORF">ACFQEV_15010</name>
</gene>
<keyword evidence="1" id="KW-0812">Transmembrane</keyword>
<feature type="transmembrane region" description="Helical" evidence="1">
    <location>
        <begin position="24"/>
        <end position="45"/>
    </location>
</feature>